<dbReference type="EnsemblPlants" id="ONIVA05G24460.1">
    <property type="protein sequence ID" value="ONIVA05G24460.1"/>
    <property type="gene ID" value="ONIVA05G24460"/>
</dbReference>
<sequence>MSSPGGSQSLLCVTPPTIIGAITFLTLAHRQALQGGRRSATSRHLYTAIKFGRVINHLVHLVGDALTLAVLVEPLEKLSTGRHHMSRYVGALILLPTSTIPSPAALSSSPRLSTSYSRRMQKRHRSTPCTLSSSTLGIAGAAAVVAKPSLIQEVMLEPTPLLINAWGSRNKVWDGGRDFGPRVALARRLGGETLAAAAPPPPSSLLRRRRSSSPAKPGDALGWRQRGNLPRLHLAPVRVWRRWRRDGEVAVMAWWWGSPRRWQRGGRALRGSVEGVARSGSPARSGRGTTAARRRVSAWPATVSVDAGALGRSRWPAASARWVPGCEVVSGRAAGLAVEVESELLVLQARQR</sequence>
<accession>A0A0E0HH76</accession>
<feature type="compositionally biased region" description="Low complexity" evidence="1">
    <location>
        <begin position="105"/>
        <end position="118"/>
    </location>
</feature>
<reference evidence="2" key="2">
    <citation type="submission" date="2018-04" db="EMBL/GenBank/DDBJ databases">
        <title>OnivRS2 (Oryza nivara Reference Sequence Version 2).</title>
        <authorList>
            <person name="Zhang J."/>
            <person name="Kudrna D."/>
            <person name="Lee S."/>
            <person name="Talag J."/>
            <person name="Rajasekar S."/>
            <person name="Welchert J."/>
            <person name="Hsing Y.-I."/>
            <person name="Wing R.A."/>
        </authorList>
    </citation>
    <scope>NUCLEOTIDE SEQUENCE [LARGE SCALE GENOMIC DNA]</scope>
    <source>
        <strain evidence="2">SL10</strain>
    </source>
</reference>
<name>A0A0E0HH76_ORYNI</name>
<dbReference type="HOGENOM" id="CLU_788411_0_0_1"/>
<protein>
    <submittedName>
        <fullName evidence="2">Uncharacterized protein</fullName>
    </submittedName>
</protein>
<dbReference type="Gramene" id="ONIVA05G24460.1">
    <property type="protein sequence ID" value="ONIVA05G24460.1"/>
    <property type="gene ID" value="ONIVA05G24460"/>
</dbReference>
<evidence type="ECO:0000313" key="3">
    <source>
        <dbReference type="Proteomes" id="UP000006591"/>
    </source>
</evidence>
<reference evidence="2" key="1">
    <citation type="submission" date="2015-04" db="UniProtKB">
        <authorList>
            <consortium name="EnsemblPlants"/>
        </authorList>
    </citation>
    <scope>IDENTIFICATION</scope>
    <source>
        <strain evidence="2">SL10</strain>
    </source>
</reference>
<feature type="region of interest" description="Disordered" evidence="1">
    <location>
        <begin position="105"/>
        <end position="131"/>
    </location>
</feature>
<evidence type="ECO:0000313" key="2">
    <source>
        <dbReference type="EnsemblPlants" id="ONIVA05G24460.1"/>
    </source>
</evidence>
<dbReference type="AlphaFoldDB" id="A0A0E0HH76"/>
<feature type="region of interest" description="Disordered" evidence="1">
    <location>
        <begin position="273"/>
        <end position="293"/>
    </location>
</feature>
<proteinExistence type="predicted"/>
<organism evidence="2">
    <name type="scientific">Oryza nivara</name>
    <name type="common">Indian wild rice</name>
    <name type="synonym">Oryza sativa f. spontanea</name>
    <dbReference type="NCBI Taxonomy" id="4536"/>
    <lineage>
        <taxon>Eukaryota</taxon>
        <taxon>Viridiplantae</taxon>
        <taxon>Streptophyta</taxon>
        <taxon>Embryophyta</taxon>
        <taxon>Tracheophyta</taxon>
        <taxon>Spermatophyta</taxon>
        <taxon>Magnoliopsida</taxon>
        <taxon>Liliopsida</taxon>
        <taxon>Poales</taxon>
        <taxon>Poaceae</taxon>
        <taxon>BOP clade</taxon>
        <taxon>Oryzoideae</taxon>
        <taxon>Oryzeae</taxon>
        <taxon>Oryzinae</taxon>
        <taxon>Oryza</taxon>
    </lineage>
</organism>
<dbReference type="Proteomes" id="UP000006591">
    <property type="component" value="Chromosome 5"/>
</dbReference>
<feature type="region of interest" description="Disordered" evidence="1">
    <location>
        <begin position="194"/>
        <end position="222"/>
    </location>
</feature>
<keyword evidence="3" id="KW-1185">Reference proteome</keyword>
<evidence type="ECO:0000256" key="1">
    <source>
        <dbReference type="SAM" id="MobiDB-lite"/>
    </source>
</evidence>